<evidence type="ECO:0000313" key="1">
    <source>
        <dbReference type="Proteomes" id="UP000050791"/>
    </source>
</evidence>
<proteinExistence type="predicted"/>
<name>A0AA85BMU6_9TREM</name>
<dbReference type="WBParaSite" id="SMTH1_63140.1">
    <property type="protein sequence ID" value="SMTH1_63140.1"/>
    <property type="gene ID" value="SMTH1_63140"/>
</dbReference>
<protein>
    <submittedName>
        <fullName evidence="2">Uncharacterized protein</fullName>
    </submittedName>
</protein>
<sequence>MCNSHRNSSTNHLNSSMNGTLTNDPFNHDVYIQSSLHRTIGNSIVYSTYTNSYLSPIYDHSYYDDQYRNQQRNMKF</sequence>
<reference evidence="2" key="1">
    <citation type="submission" date="2023-11" db="UniProtKB">
        <authorList>
            <consortium name="WormBaseParasite"/>
        </authorList>
    </citation>
    <scope>IDENTIFICATION</scope>
</reference>
<accession>A0AA85BMU6</accession>
<organism evidence="1 2">
    <name type="scientific">Schistosoma mattheei</name>
    <dbReference type="NCBI Taxonomy" id="31246"/>
    <lineage>
        <taxon>Eukaryota</taxon>
        <taxon>Metazoa</taxon>
        <taxon>Spiralia</taxon>
        <taxon>Lophotrochozoa</taxon>
        <taxon>Platyhelminthes</taxon>
        <taxon>Trematoda</taxon>
        <taxon>Digenea</taxon>
        <taxon>Strigeidida</taxon>
        <taxon>Schistosomatoidea</taxon>
        <taxon>Schistosomatidae</taxon>
        <taxon>Schistosoma</taxon>
    </lineage>
</organism>
<evidence type="ECO:0000313" key="2">
    <source>
        <dbReference type="WBParaSite" id="SMTH1_63140.1"/>
    </source>
</evidence>
<dbReference type="Proteomes" id="UP000050791">
    <property type="component" value="Unassembled WGS sequence"/>
</dbReference>
<dbReference type="AlphaFoldDB" id="A0AA85BMU6"/>